<name>A0AAV1T3W7_9STRA</name>
<dbReference type="InterPro" id="IPR000477">
    <property type="entry name" value="RT_dom"/>
</dbReference>
<dbReference type="PANTHER" id="PTHR19446">
    <property type="entry name" value="REVERSE TRANSCRIPTASES"/>
    <property type="match status" value="1"/>
</dbReference>
<reference evidence="2" key="1">
    <citation type="submission" date="2024-01" db="EMBL/GenBank/DDBJ databases">
        <authorList>
            <person name="Webb A."/>
        </authorList>
    </citation>
    <scope>NUCLEOTIDE SEQUENCE</scope>
    <source>
        <strain evidence="2">Pm1</strain>
    </source>
</reference>
<evidence type="ECO:0000259" key="1">
    <source>
        <dbReference type="PROSITE" id="PS50878"/>
    </source>
</evidence>
<gene>
    <name evidence="2" type="ORF">PM001_LOCUS1162</name>
</gene>
<dbReference type="CDD" id="cd01650">
    <property type="entry name" value="RT_nLTR_like"/>
    <property type="match status" value="1"/>
</dbReference>
<dbReference type="Pfam" id="PF00078">
    <property type="entry name" value="RVT_1"/>
    <property type="match status" value="1"/>
</dbReference>
<dbReference type="Gene3D" id="3.60.10.10">
    <property type="entry name" value="Endonuclease/exonuclease/phosphatase"/>
    <property type="match status" value="1"/>
</dbReference>
<protein>
    <recommendedName>
        <fullName evidence="1">Reverse transcriptase domain-containing protein</fullName>
    </recommendedName>
</protein>
<feature type="domain" description="Reverse transcriptase" evidence="1">
    <location>
        <begin position="507"/>
        <end position="776"/>
    </location>
</feature>
<dbReference type="PROSITE" id="PS50878">
    <property type="entry name" value="RT_POL"/>
    <property type="match status" value="1"/>
</dbReference>
<evidence type="ECO:0000313" key="3">
    <source>
        <dbReference type="Proteomes" id="UP001162060"/>
    </source>
</evidence>
<dbReference type="InterPro" id="IPR036691">
    <property type="entry name" value="Endo/exonu/phosph_ase_sf"/>
</dbReference>
<accession>A0AAV1T3W7</accession>
<dbReference type="AlphaFoldDB" id="A0AAV1T3W7"/>
<evidence type="ECO:0000313" key="2">
    <source>
        <dbReference type="EMBL" id="CAK7896005.1"/>
    </source>
</evidence>
<proteinExistence type="predicted"/>
<comment type="caution">
    <text evidence="2">The sequence shown here is derived from an EMBL/GenBank/DDBJ whole genome shotgun (WGS) entry which is preliminary data.</text>
</comment>
<dbReference type="EMBL" id="CAKLBY020000005">
    <property type="protein sequence ID" value="CAK7896005.1"/>
    <property type="molecule type" value="Genomic_DNA"/>
</dbReference>
<organism evidence="2 3">
    <name type="scientific">Peronospora matthiolae</name>
    <dbReference type="NCBI Taxonomy" id="2874970"/>
    <lineage>
        <taxon>Eukaryota</taxon>
        <taxon>Sar</taxon>
        <taxon>Stramenopiles</taxon>
        <taxon>Oomycota</taxon>
        <taxon>Peronosporomycetes</taxon>
        <taxon>Peronosporales</taxon>
        <taxon>Peronosporaceae</taxon>
        <taxon>Peronospora</taxon>
    </lineage>
</organism>
<sequence length="1153" mass="131000">MAMYDRLLSTYQLVAFQETKFVKQDSIQTNEHFICSTDSGAQCFWSDTTSPIFNERHGVGLVLSSASPFQEVRDLTSSVCTSQLKNRYLLLQAKLGDDPVFTNVVYAPDEPSERGEFFRLLPTMFAGVDMDCSIKRIVVGDFNVTLDNYLDQKLPALHHPGTGREDLLAWLDALGLMDSWRHMNPDGRDYTSPKRKNRLDYCFLTVHLLQDHLDKVCHVRDRKWHTGDHIPVEFRLQAKIVPRGRPPPWRCPTWLLDDASVQDYLRISVNNLARRIKVFPGANPGCLLDEHKRADCIFLKRRWLELRDIDDRRASVLVEAVNDAQDLYNSTPTDATFEIVEQSKLLLKTHLEDVKARNQYKRFAADLQSSERATTHFFRPPQQDCMQSPITGFRGADGLITDDPTAIATGHRQFWGQLFQSPSPDLYDRRSATYQPLRLVEYLQDTKTRLSPTYVSMMDAPLTANDFYYAISTSKNGKAPGPDGLPIEYYKVDVHSWARIFEVIYDNQLHNGQMTKFQRRAHLSLLYKSGDRTLPANYRPLTLLNHDAKLGPKILSYRLRLVLPDLIHADQSGFIKGRSIRHSLLRFQDLQDFCKTHHNDACAVMLDFAKAFDSVLWPALDLVLHHFGFGSTFRAWIKTFYHHTSVSIMLNGSPGDPFVLGAGVRQGDPLSPGLFVLFIEPMMNFLRARFSDRGILVDGSCEPHLLLAFADDCTGLLKDMEDADGFLGLVNDYSTAAGLRLNVDKTSVMPFSHRVSRSKLDNLRATSPFKVLGVTDTVKLLGILQGSTITADERFCHILLKLRARCAIWKYRARTLRGKIVLLQSIILPLLWYTASVTCFTATMLKNVDVIIRNFISGVNTDSDSASPGKFSKDWIYTCISQGGLGLTPVKEFIQAMHLKSLGDAISATCNHCAAPRWMTPALSLFSMAMGSQGAGFDILYAVVKGKWDYLPDFWFSTLRLWTDLHMSFGSSDWKAFSQTAPFWNNFNLLFGSTRRPLVKLSKNNSLLMDHDLFRQQDFVDISSSYATSGFLDTLLDVNDFSRSASKTLFIRQIIPRLNLLTFHDSPLFGPVFPPMVESARHGWRFGDQFVTDMSNKDFVHLLLEACPDPKIPNLRLRQLDIADFTPTDNMWNFKYGLDRHVLPVAADVKYRL</sequence>
<dbReference type="SUPFAM" id="SSF56219">
    <property type="entry name" value="DNase I-like"/>
    <property type="match status" value="1"/>
</dbReference>
<dbReference type="Proteomes" id="UP001162060">
    <property type="component" value="Unassembled WGS sequence"/>
</dbReference>